<keyword evidence="7" id="KW-1185">Reference proteome</keyword>
<dbReference type="PANTHER" id="PTHR41286:SF1">
    <property type="entry name" value="HNH NUCLEASE YAJD-RELATED"/>
    <property type="match status" value="1"/>
</dbReference>
<keyword evidence="2" id="KW-0378">Hydrolase</keyword>
<dbReference type="PANTHER" id="PTHR41286">
    <property type="entry name" value="HNH NUCLEASE YAJD-RELATED"/>
    <property type="match status" value="1"/>
</dbReference>
<keyword evidence="1" id="KW-0540">Nuclease</keyword>
<dbReference type="InterPro" id="IPR003615">
    <property type="entry name" value="HNH_nuc"/>
</dbReference>
<evidence type="ECO:0000256" key="4">
    <source>
        <dbReference type="ARBA" id="ARBA00040194"/>
    </source>
</evidence>
<evidence type="ECO:0000313" key="6">
    <source>
        <dbReference type="EMBL" id="MED1206159.1"/>
    </source>
</evidence>
<evidence type="ECO:0000256" key="2">
    <source>
        <dbReference type="ARBA" id="ARBA00022801"/>
    </source>
</evidence>
<dbReference type="RefSeq" id="WP_066262851.1">
    <property type="nucleotide sequence ID" value="NZ_JARMAB010000077.1"/>
</dbReference>
<dbReference type="CDD" id="cd00085">
    <property type="entry name" value="HNHc"/>
    <property type="match status" value="1"/>
</dbReference>
<evidence type="ECO:0000259" key="5">
    <source>
        <dbReference type="SMART" id="SM00507"/>
    </source>
</evidence>
<dbReference type="GO" id="GO:0004519">
    <property type="term" value="F:endonuclease activity"/>
    <property type="evidence" value="ECO:0007669"/>
    <property type="project" value="UniProtKB-KW"/>
</dbReference>
<protein>
    <recommendedName>
        <fullName evidence="4">Putative HNH nuclease YajD</fullName>
    </recommendedName>
</protein>
<dbReference type="InterPro" id="IPR002711">
    <property type="entry name" value="HNH"/>
</dbReference>
<keyword evidence="6" id="KW-0255">Endonuclease</keyword>
<dbReference type="Pfam" id="PF01844">
    <property type="entry name" value="HNH"/>
    <property type="match status" value="1"/>
</dbReference>
<comment type="similarity">
    <text evidence="3">Belongs to the HNH nuclease family.</text>
</comment>
<organism evidence="6 7">
    <name type="scientific">Heyndrickxia acidicola</name>
    <dbReference type="NCBI Taxonomy" id="209389"/>
    <lineage>
        <taxon>Bacteria</taxon>
        <taxon>Bacillati</taxon>
        <taxon>Bacillota</taxon>
        <taxon>Bacilli</taxon>
        <taxon>Bacillales</taxon>
        <taxon>Bacillaceae</taxon>
        <taxon>Heyndrickxia</taxon>
    </lineage>
</organism>
<dbReference type="Gene3D" id="1.10.30.50">
    <property type="match status" value="1"/>
</dbReference>
<dbReference type="SMART" id="SM00507">
    <property type="entry name" value="HNHc"/>
    <property type="match status" value="1"/>
</dbReference>
<feature type="domain" description="HNH nuclease" evidence="5">
    <location>
        <begin position="19"/>
        <end position="75"/>
    </location>
</feature>
<proteinExistence type="inferred from homology"/>
<evidence type="ECO:0000256" key="1">
    <source>
        <dbReference type="ARBA" id="ARBA00022722"/>
    </source>
</evidence>
<accession>A0ABU6MPC5</accession>
<dbReference type="EMBL" id="JARMAB010000077">
    <property type="protein sequence ID" value="MED1206159.1"/>
    <property type="molecule type" value="Genomic_DNA"/>
</dbReference>
<name>A0ABU6MPC5_9BACI</name>
<evidence type="ECO:0000313" key="7">
    <source>
        <dbReference type="Proteomes" id="UP001341444"/>
    </source>
</evidence>
<sequence length="104" mass="12331">MARERDELDKIYNTARWKKARKTALVRDNYLCQECLRRGLITQGNTVHHIIPLREDFSKAFELDNLETICMECHNREHPEKSGGKKKVKNSPEVYKFYGNNDEF</sequence>
<reference evidence="6 7" key="1">
    <citation type="submission" date="2023-03" db="EMBL/GenBank/DDBJ databases">
        <title>Bacillus Genome Sequencing.</title>
        <authorList>
            <person name="Dunlap C."/>
        </authorList>
    </citation>
    <scope>NUCLEOTIDE SEQUENCE [LARGE SCALE GENOMIC DNA]</scope>
    <source>
        <strain evidence="6 7">B-23453</strain>
    </source>
</reference>
<evidence type="ECO:0000256" key="3">
    <source>
        <dbReference type="ARBA" id="ARBA00038412"/>
    </source>
</evidence>
<dbReference type="Proteomes" id="UP001341444">
    <property type="component" value="Unassembled WGS sequence"/>
</dbReference>
<gene>
    <name evidence="6" type="ORF">P4T90_24480</name>
</gene>
<comment type="caution">
    <text evidence="6">The sequence shown here is derived from an EMBL/GenBank/DDBJ whole genome shotgun (WGS) entry which is preliminary data.</text>
</comment>